<gene>
    <name evidence="1" type="ORF">LZ496_06285</name>
</gene>
<dbReference type="EMBL" id="JAMGBA010000001">
    <property type="protein sequence ID" value="MCL6698389.1"/>
    <property type="molecule type" value="Genomic_DNA"/>
</dbReference>
<reference evidence="1 2" key="1">
    <citation type="submission" date="2022-05" db="EMBL/GenBank/DDBJ databases">
        <authorList>
            <person name="Jo J.-H."/>
            <person name="Im W.-T."/>
        </authorList>
    </citation>
    <scope>NUCLEOTIDE SEQUENCE [LARGE SCALE GENOMIC DNA]</scope>
    <source>
        <strain evidence="1 2">NSE70-1</strain>
    </source>
</reference>
<evidence type="ECO:0000313" key="1">
    <source>
        <dbReference type="EMBL" id="MCL6698389.1"/>
    </source>
</evidence>
<organism evidence="1 2">
    <name type="scientific">Sphingomonas caseinilyticus</name>
    <dbReference type="NCBI Taxonomy" id="2908205"/>
    <lineage>
        <taxon>Bacteria</taxon>
        <taxon>Pseudomonadati</taxon>
        <taxon>Pseudomonadota</taxon>
        <taxon>Alphaproteobacteria</taxon>
        <taxon>Sphingomonadales</taxon>
        <taxon>Sphingomonadaceae</taxon>
        <taxon>Sphingomonas</taxon>
    </lineage>
</organism>
<protein>
    <submittedName>
        <fullName evidence="1">Uncharacterized protein</fullName>
    </submittedName>
</protein>
<comment type="caution">
    <text evidence="1">The sequence shown here is derived from an EMBL/GenBank/DDBJ whole genome shotgun (WGS) entry which is preliminary data.</text>
</comment>
<name>A0ABT0RTP3_9SPHN</name>
<dbReference type="RefSeq" id="WP_249903730.1">
    <property type="nucleotide sequence ID" value="NZ_JAMGBA010000001.1"/>
</dbReference>
<keyword evidence="2" id="KW-1185">Reference proteome</keyword>
<dbReference type="Proteomes" id="UP001203410">
    <property type="component" value="Unassembled WGS sequence"/>
</dbReference>
<evidence type="ECO:0000313" key="2">
    <source>
        <dbReference type="Proteomes" id="UP001203410"/>
    </source>
</evidence>
<accession>A0ABT0RTP3</accession>
<sequence>MPDERIVAIGLLTKGDVQRLGDTFTRLWPVDQATDFSELLEAIDEAEERHRQIDGHKVR</sequence>
<proteinExistence type="predicted"/>